<feature type="domain" description="GyrI-like small molecule binding" evidence="1">
    <location>
        <begin position="23"/>
        <end position="203"/>
    </location>
</feature>
<dbReference type="InterPro" id="IPR011256">
    <property type="entry name" value="Reg_factor_effector_dom_sf"/>
</dbReference>
<reference evidence="2 3" key="1">
    <citation type="submission" date="2019-06" db="EMBL/GenBank/DDBJ databases">
        <title>Sequencing the genomes of 1000 actinobacteria strains.</title>
        <authorList>
            <person name="Klenk H.-P."/>
        </authorList>
    </citation>
    <scope>NUCLEOTIDE SEQUENCE [LARGE SCALE GENOMIC DNA]</scope>
    <source>
        <strain evidence="2 3">DSM 12362</strain>
    </source>
</reference>
<evidence type="ECO:0000313" key="2">
    <source>
        <dbReference type="EMBL" id="TQM96797.1"/>
    </source>
</evidence>
<dbReference type="Gene3D" id="3.20.80.10">
    <property type="entry name" value="Regulatory factor, effector binding domain"/>
    <property type="match status" value="1"/>
</dbReference>
<dbReference type="Pfam" id="PF06445">
    <property type="entry name" value="GyrI-like"/>
    <property type="match status" value="1"/>
</dbReference>
<dbReference type="SUPFAM" id="SSF55136">
    <property type="entry name" value="Probable bacterial effector-binding domain"/>
    <property type="match status" value="1"/>
</dbReference>
<evidence type="ECO:0000259" key="1">
    <source>
        <dbReference type="Pfam" id="PF06445"/>
    </source>
</evidence>
<dbReference type="AlphaFoldDB" id="A0A543KNZ2"/>
<dbReference type="InterPro" id="IPR029442">
    <property type="entry name" value="GyrI-like"/>
</dbReference>
<name>A0A543KNZ2_9MICO</name>
<protein>
    <recommendedName>
        <fullName evidence="1">GyrI-like small molecule binding domain-containing protein</fullName>
    </recommendedName>
</protein>
<keyword evidence="3" id="KW-1185">Reference proteome</keyword>
<dbReference type="Proteomes" id="UP000315133">
    <property type="component" value="Unassembled WGS sequence"/>
</dbReference>
<organism evidence="2 3">
    <name type="scientific">Ornithinimicrobium humiphilum</name>
    <dbReference type="NCBI Taxonomy" id="125288"/>
    <lineage>
        <taxon>Bacteria</taxon>
        <taxon>Bacillati</taxon>
        <taxon>Actinomycetota</taxon>
        <taxon>Actinomycetes</taxon>
        <taxon>Micrococcales</taxon>
        <taxon>Ornithinimicrobiaceae</taxon>
        <taxon>Ornithinimicrobium</taxon>
    </lineage>
</organism>
<gene>
    <name evidence="2" type="ORF">FB476_1688</name>
</gene>
<accession>A0A543KNZ2</accession>
<dbReference type="OrthoDB" id="4772335at2"/>
<sequence>MSGTTDKVDLRRTMDSYRARAGEFREIEVPPLRYLMVDGTGDPNTARAYAEALAALYPVAYRVKFLARDRLGRDHVVPPLEALWWAEDHRVFTSARDKSRWSWTTMILVPDWVPSDLVDEAVADVARRPDASPALDRLRCETLAEGRCLQTLHVGPYDDEGPVLAELHDVVIPGRGLRLTGKHHEIYLSDARRTSPERLRTILRQPVAPA</sequence>
<comment type="caution">
    <text evidence="2">The sequence shown here is derived from an EMBL/GenBank/DDBJ whole genome shotgun (WGS) entry which is preliminary data.</text>
</comment>
<evidence type="ECO:0000313" key="3">
    <source>
        <dbReference type="Proteomes" id="UP000315133"/>
    </source>
</evidence>
<dbReference type="EMBL" id="VFPU01000001">
    <property type="protein sequence ID" value="TQM96797.1"/>
    <property type="molecule type" value="Genomic_DNA"/>
</dbReference>
<proteinExistence type="predicted"/>
<dbReference type="RefSeq" id="WP_141818366.1">
    <property type="nucleotide sequence ID" value="NZ_BAAAIL010000004.1"/>
</dbReference>